<evidence type="ECO:0000313" key="8">
    <source>
        <dbReference type="RefSeq" id="WP_028310172.1"/>
    </source>
</evidence>
<comment type="similarity">
    <text evidence="5">Belongs to the methyltransferase superfamily. Tam family.</text>
</comment>
<dbReference type="AlphaFoldDB" id="A0A8B6X143"/>
<evidence type="ECO:0000256" key="2">
    <source>
        <dbReference type="ARBA" id="ARBA00022603"/>
    </source>
</evidence>
<dbReference type="NCBIfam" id="NF002463">
    <property type="entry name" value="PRK01683.1"/>
    <property type="match status" value="1"/>
</dbReference>
<dbReference type="PANTHER" id="PTHR43861">
    <property type="entry name" value="TRANS-ACONITATE 2-METHYLTRANSFERASE-RELATED"/>
    <property type="match status" value="1"/>
</dbReference>
<evidence type="ECO:0000256" key="4">
    <source>
        <dbReference type="ARBA" id="ARBA00022691"/>
    </source>
</evidence>
<dbReference type="GO" id="GO:0030798">
    <property type="term" value="F:trans-aconitate 2-methyltransferase activity"/>
    <property type="evidence" value="ECO:0007669"/>
    <property type="project" value="UniProtKB-UniRule"/>
</dbReference>
<dbReference type="InterPro" id="IPR029063">
    <property type="entry name" value="SAM-dependent_MTases_sf"/>
</dbReference>
<dbReference type="SUPFAM" id="SSF53335">
    <property type="entry name" value="S-adenosyl-L-methionine-dependent methyltransferases"/>
    <property type="match status" value="1"/>
</dbReference>
<dbReference type="GO" id="GO:0032259">
    <property type="term" value="P:methylation"/>
    <property type="evidence" value="ECO:0007669"/>
    <property type="project" value="UniProtKB-KW"/>
</dbReference>
<dbReference type="InterPro" id="IPR041698">
    <property type="entry name" value="Methyltransf_25"/>
</dbReference>
<reference evidence="8" key="1">
    <citation type="submission" date="2025-08" db="UniProtKB">
        <authorList>
            <consortium name="RefSeq"/>
        </authorList>
    </citation>
    <scope>IDENTIFICATION</scope>
</reference>
<dbReference type="Gene3D" id="1.10.150.290">
    <property type="entry name" value="S-adenosyl-L-methionine-dependent methyltransferases"/>
    <property type="match status" value="1"/>
</dbReference>
<keyword evidence="2 5" id="KW-0489">Methyltransferase</keyword>
<keyword evidence="1 5" id="KW-0963">Cytoplasm</keyword>
<dbReference type="HAMAP" id="MF_00560">
    <property type="entry name" value="Tran_acon_Me_trans"/>
    <property type="match status" value="1"/>
</dbReference>
<dbReference type="PANTHER" id="PTHR43861:SF1">
    <property type="entry name" value="TRANS-ACONITATE 2-METHYLTRANSFERASE"/>
    <property type="match status" value="1"/>
</dbReference>
<keyword evidence="3 5" id="KW-0808">Transferase</keyword>
<comment type="subcellular location">
    <subcellularLocation>
        <location evidence="5">Cytoplasm</location>
    </subcellularLocation>
</comment>
<dbReference type="GO" id="GO:0005737">
    <property type="term" value="C:cytoplasm"/>
    <property type="evidence" value="ECO:0007669"/>
    <property type="project" value="UniProtKB-SubCell"/>
</dbReference>
<comment type="catalytic activity">
    <reaction evidence="5">
        <text>trans-aconitate + S-adenosyl-L-methionine = (E)-3-(methoxycarbonyl)pent-2-enedioate + S-adenosyl-L-homocysteine</text>
        <dbReference type="Rhea" id="RHEA:14969"/>
        <dbReference type="ChEBI" id="CHEBI:15708"/>
        <dbReference type="ChEBI" id="CHEBI:57470"/>
        <dbReference type="ChEBI" id="CHEBI:57856"/>
        <dbReference type="ChEBI" id="CHEBI:59789"/>
        <dbReference type="EC" id="2.1.1.144"/>
    </reaction>
</comment>
<name>A0A8B6X143_9BURK</name>
<evidence type="ECO:0000313" key="7">
    <source>
        <dbReference type="Proteomes" id="UP000675920"/>
    </source>
</evidence>
<evidence type="ECO:0000256" key="1">
    <source>
        <dbReference type="ARBA" id="ARBA00022490"/>
    </source>
</evidence>
<proteinExistence type="inferred from homology"/>
<dbReference type="InterPro" id="IPR023506">
    <property type="entry name" value="Trans-aconitate_MeTrfase"/>
</dbReference>
<dbReference type="RefSeq" id="WP_028310172.1">
    <property type="nucleotide sequence ID" value="NZ_AXWS01000007.1"/>
</dbReference>
<dbReference type="Pfam" id="PF13649">
    <property type="entry name" value="Methyltransf_25"/>
    <property type="match status" value="1"/>
</dbReference>
<sequence length="259" mass="28871">MTRPDWNASLYLKFEDERSRPARDLLAQVRNAAPRQVIDLGCGPGNSTELLAARWPDAEIAGLDSSPNMLAEARKRLPRARFELADLASWLPDREYDVIFANAVFQWLPDHPAILRRLLESLAPGGTLAVQMPDNLAEPSHRLMKDVAAAGQWADRLAGAARDPLPAVRDYYDRLAPVAARIDLWHTHYNHALFGAAAVVEWVSSTGLKPFLDPLDETERADFIRQYTAAIAAAYPLAEDGRLLLRFPRLFIVAERGQA</sequence>
<dbReference type="OrthoDB" id="9795085at2"/>
<dbReference type="Proteomes" id="UP000675920">
    <property type="component" value="Unplaced"/>
</dbReference>
<comment type="function">
    <text evidence="5">Catalyzes the S-adenosylmethionine monomethyl esterification of trans-aconitate.</text>
</comment>
<feature type="domain" description="Methyltransferase" evidence="6">
    <location>
        <begin position="37"/>
        <end position="126"/>
    </location>
</feature>
<evidence type="ECO:0000256" key="5">
    <source>
        <dbReference type="HAMAP-Rule" id="MF_00560"/>
    </source>
</evidence>
<keyword evidence="4 5" id="KW-0949">S-adenosyl-L-methionine</keyword>
<organism evidence="7 8">
    <name type="scientific">Derxia gummosa DSM 723</name>
    <dbReference type="NCBI Taxonomy" id="1121388"/>
    <lineage>
        <taxon>Bacteria</taxon>
        <taxon>Pseudomonadati</taxon>
        <taxon>Pseudomonadota</taxon>
        <taxon>Betaproteobacteria</taxon>
        <taxon>Burkholderiales</taxon>
        <taxon>Alcaligenaceae</taxon>
        <taxon>Derxia</taxon>
    </lineage>
</organism>
<protein>
    <recommendedName>
        <fullName evidence="5">Trans-aconitate 2-methyltransferase</fullName>
        <ecNumber evidence="5">2.1.1.144</ecNumber>
    </recommendedName>
</protein>
<dbReference type="InterPro" id="IPR023149">
    <property type="entry name" value="Trans_acon_MeTrfase_C"/>
</dbReference>
<dbReference type="CDD" id="cd02440">
    <property type="entry name" value="AdoMet_MTases"/>
    <property type="match status" value="1"/>
</dbReference>
<evidence type="ECO:0000256" key="3">
    <source>
        <dbReference type="ARBA" id="ARBA00022679"/>
    </source>
</evidence>
<dbReference type="Gene3D" id="3.40.50.150">
    <property type="entry name" value="Vaccinia Virus protein VP39"/>
    <property type="match status" value="1"/>
</dbReference>
<evidence type="ECO:0000259" key="6">
    <source>
        <dbReference type="Pfam" id="PF13649"/>
    </source>
</evidence>
<gene>
    <name evidence="5 8" type="primary">tam</name>
</gene>
<dbReference type="EC" id="2.1.1.144" evidence="5"/>
<keyword evidence="7" id="KW-1185">Reference proteome</keyword>
<accession>A0A8B6X143</accession>